<dbReference type="InterPro" id="IPR007554">
    <property type="entry name" value="Glycerophosphate_synth"/>
</dbReference>
<proteinExistence type="inferred from homology"/>
<dbReference type="InterPro" id="IPR001296">
    <property type="entry name" value="Glyco_trans_1"/>
</dbReference>
<dbReference type="Gene3D" id="3.40.50.11820">
    <property type="match status" value="1"/>
</dbReference>
<keyword evidence="9" id="KW-1185">Reference proteome</keyword>
<keyword evidence="3" id="KW-1003">Cell membrane</keyword>
<comment type="caution">
    <text evidence="8">The sequence shown here is derived from an EMBL/GenBank/DDBJ whole genome shotgun (WGS) entry which is preliminary data.</text>
</comment>
<evidence type="ECO:0000313" key="9">
    <source>
        <dbReference type="Proteomes" id="UP000195043"/>
    </source>
</evidence>
<evidence type="ECO:0000259" key="7">
    <source>
        <dbReference type="Pfam" id="PF00534"/>
    </source>
</evidence>
<evidence type="ECO:0000256" key="2">
    <source>
        <dbReference type="ARBA" id="ARBA00010488"/>
    </source>
</evidence>
<dbReference type="PANTHER" id="PTHR37316:SF3">
    <property type="entry name" value="TEICHOIC ACID GLYCEROL-PHOSPHATE TRANSFERASE"/>
    <property type="match status" value="1"/>
</dbReference>
<feature type="domain" description="Glycosyl transferase family 1" evidence="7">
    <location>
        <begin position="833"/>
        <end position="998"/>
    </location>
</feature>
<dbReference type="Gene3D" id="3.40.50.2000">
    <property type="entry name" value="Glycogen Phosphorylase B"/>
    <property type="match status" value="1"/>
</dbReference>
<evidence type="ECO:0000256" key="6">
    <source>
        <dbReference type="ARBA" id="ARBA00023136"/>
    </source>
</evidence>
<comment type="similarity">
    <text evidence="2">Belongs to the CDP-glycerol glycerophosphotransferase family.</text>
</comment>
<dbReference type="InterPro" id="IPR043148">
    <property type="entry name" value="TagF_C"/>
</dbReference>
<dbReference type="InterPro" id="IPR043149">
    <property type="entry name" value="TagF_N"/>
</dbReference>
<dbReference type="SUPFAM" id="SSF53756">
    <property type="entry name" value="UDP-Glycosyltransferase/glycogen phosphorylase"/>
    <property type="match status" value="2"/>
</dbReference>
<name>A0A242A7F5_9ENTE</name>
<keyword evidence="4" id="KW-0808">Transferase</keyword>
<keyword evidence="5" id="KW-0777">Teichoic acid biosynthesis</keyword>
<dbReference type="RefSeq" id="WP_086275054.1">
    <property type="nucleotide sequence ID" value="NZ_NGKU01000001.1"/>
</dbReference>
<evidence type="ECO:0000256" key="3">
    <source>
        <dbReference type="ARBA" id="ARBA00022475"/>
    </source>
</evidence>
<dbReference type="GO" id="GO:0047355">
    <property type="term" value="F:CDP-glycerol glycerophosphotransferase activity"/>
    <property type="evidence" value="ECO:0007669"/>
    <property type="project" value="InterPro"/>
</dbReference>
<organism evidence="8 9">
    <name type="scientific">Candidatus Enterococcus testudinis</name>
    <dbReference type="NCBI Taxonomy" id="1834191"/>
    <lineage>
        <taxon>Bacteria</taxon>
        <taxon>Bacillati</taxon>
        <taxon>Bacillota</taxon>
        <taxon>Bacilli</taxon>
        <taxon>Lactobacillales</taxon>
        <taxon>Enterococcaceae</taxon>
        <taxon>Enterococcus</taxon>
    </lineage>
</organism>
<keyword evidence="6" id="KW-0472">Membrane</keyword>
<dbReference type="AlphaFoldDB" id="A0A242A7F5"/>
<dbReference type="Proteomes" id="UP000195043">
    <property type="component" value="Unassembled WGS sequence"/>
</dbReference>
<dbReference type="OrthoDB" id="9804196at2"/>
<dbReference type="EMBL" id="NGKU01000001">
    <property type="protein sequence ID" value="OTN76977.1"/>
    <property type="molecule type" value="Genomic_DNA"/>
</dbReference>
<accession>A0A242A7F5</accession>
<comment type="subcellular location">
    <subcellularLocation>
        <location evidence="1">Cell membrane</location>
        <topology evidence="1">Peripheral membrane protein</topology>
    </subcellularLocation>
</comment>
<dbReference type="PANTHER" id="PTHR37316">
    <property type="entry name" value="TEICHOIC ACID GLYCEROL-PHOSPHATE PRIMASE"/>
    <property type="match status" value="1"/>
</dbReference>
<dbReference type="Gene3D" id="3.40.50.12580">
    <property type="match status" value="1"/>
</dbReference>
<evidence type="ECO:0000313" key="8">
    <source>
        <dbReference type="EMBL" id="OTN76977.1"/>
    </source>
</evidence>
<gene>
    <name evidence="8" type="ORF">A5886_002056</name>
</gene>
<evidence type="ECO:0000256" key="1">
    <source>
        <dbReference type="ARBA" id="ARBA00004202"/>
    </source>
</evidence>
<dbReference type="InterPro" id="IPR051612">
    <property type="entry name" value="Teichoic_Acid_Biosynth"/>
</dbReference>
<evidence type="ECO:0000256" key="4">
    <source>
        <dbReference type="ARBA" id="ARBA00022679"/>
    </source>
</evidence>
<dbReference type="GO" id="GO:0005886">
    <property type="term" value="C:plasma membrane"/>
    <property type="evidence" value="ECO:0007669"/>
    <property type="project" value="UniProtKB-SubCell"/>
</dbReference>
<dbReference type="STRING" id="1834191.A5886_002056"/>
<reference evidence="8 9" key="1">
    <citation type="submission" date="2017-05" db="EMBL/GenBank/DDBJ databases">
        <title>The Genome Sequence of Enterococcus sp. 8G7_MSG3316.</title>
        <authorList>
            <consortium name="The Broad Institute Genomics Platform"/>
            <consortium name="The Broad Institute Genomic Center for Infectious Diseases"/>
            <person name="Earl A."/>
            <person name="Manson A."/>
            <person name="Schwartman J."/>
            <person name="Gilmore M."/>
            <person name="Abouelleil A."/>
            <person name="Cao P."/>
            <person name="Chapman S."/>
            <person name="Cusick C."/>
            <person name="Shea T."/>
            <person name="Young S."/>
            <person name="Neafsey D."/>
            <person name="Nusbaum C."/>
            <person name="Birren B."/>
        </authorList>
    </citation>
    <scope>NUCLEOTIDE SEQUENCE [LARGE SCALE GENOMIC DNA]</scope>
    <source>
        <strain evidence="8 9">8G7_MSG3316</strain>
    </source>
</reference>
<dbReference type="GO" id="GO:0019350">
    <property type="term" value="P:teichoic acid biosynthetic process"/>
    <property type="evidence" value="ECO:0007669"/>
    <property type="project" value="UniProtKB-KW"/>
</dbReference>
<protein>
    <recommendedName>
        <fullName evidence="7">Glycosyl transferase family 1 domain-containing protein</fullName>
    </recommendedName>
</protein>
<sequence length="1010" mass="116800">MEITRFLSRVMRKSGSYLFSKQQRMMQYYVQNYEKIQLQENTILYEVRDGQTIVDSPFSFYKKMISDERFLNYTHIWVIDRLENPALQNIDRDNARVKVVVRQSKQYFYWLLAAKFLVNSSTFPNFFIKKEKQIYINTWHGTPLKTMGYNIPGDPSQSQNVVRNFLMADYLLSANPLMTKMYQNDYKLNGIFAGEIVEGGYPRIDWTVKYGKNNIFKDFVELKLKFDPSLQSLLYCPTWKGKQITKTNDDIEQIVQEALYLKETFSGKYNFFIKVHPFIFQQVAKDHRVKEFLIPDAFDANKCLAGIDILITDYSSIFFDFLVTKKPILFYVWDSDIYAHERGSSIEENELPGPVAYTVQDIIDFVENISSIKEKYQTQYDALRQTITSKDNGYATERYLEYIFLGKSSQELEIIYPNREKENILFFPGRMKNNGITSSFLNLVSNLDYSAFDVSVLIANPLTKEELKNVKLIPTECRLLFRPGKHAYTFLETITDYYFESFGVHAFSSKFYPQNAYAREMKRLLGNSSVFKVAIDFSGYSFFWGKFIAAVNSNKKVVFQHNDLLSDSRRTVNGKQPHKTNLKSLFSIYQLFDRILSVSQETMEINKKNLAQYIRPEQVGVVRNSLNINKIVNSEVDETCEEDVINIQRETVHLTIRKDSVFDLYPQISSLLNKDYRATPITHNDTLRSVARYTHKGKAYYKLIINDMYQGWIDSENVNFLVKSKVDISNVQLIGTINVSSDPVFYADLNQIQNGFALPINKTYVFLSKKTVGLNDDYFLAENENGTLGWIKSSSISNIHHLGKFSVLKWVFIFRNPKYSLVNPAETPNVIRKEKSVPLISPENFNFVTMGRLSPEKNQINLVRAFSTVVTSFPNARLFILGNGELRKELISLIQALDLQDHVWLLGHIDNPGYVLKQCDLFVLPSYYEGQPMVLLEGLTLGMKILASNIPANRSVIGSDYGFYINGTDAETIAESLVEQIQKGFPNAPRKFDPYAYNQSVLGEFYEEIK</sequence>
<dbReference type="Pfam" id="PF00534">
    <property type="entry name" value="Glycos_transf_1"/>
    <property type="match status" value="1"/>
</dbReference>
<dbReference type="GO" id="GO:0016757">
    <property type="term" value="F:glycosyltransferase activity"/>
    <property type="evidence" value="ECO:0007669"/>
    <property type="project" value="InterPro"/>
</dbReference>
<evidence type="ECO:0000256" key="5">
    <source>
        <dbReference type="ARBA" id="ARBA00022944"/>
    </source>
</evidence>
<dbReference type="Pfam" id="PF04464">
    <property type="entry name" value="Glyphos_transf"/>
    <property type="match status" value="1"/>
</dbReference>